<proteinExistence type="predicted"/>
<name>A0AB38DSD8_9NEIS</name>
<organism evidence="3 5">
    <name type="scientific">Neisseria zoodegmatis</name>
    <dbReference type="NCBI Taxonomy" id="326523"/>
    <lineage>
        <taxon>Bacteria</taxon>
        <taxon>Pseudomonadati</taxon>
        <taxon>Pseudomonadota</taxon>
        <taxon>Betaproteobacteria</taxon>
        <taxon>Neisseriales</taxon>
        <taxon>Neisseriaceae</taxon>
        <taxon>Neisseria</taxon>
    </lineage>
</organism>
<keyword evidence="1" id="KW-0732">Signal</keyword>
<dbReference type="EMBL" id="LT906434">
    <property type="protein sequence ID" value="SNU80154.1"/>
    <property type="molecule type" value="Genomic_DNA"/>
</dbReference>
<dbReference type="AlphaFoldDB" id="A0AB38DSD8"/>
<dbReference type="RefSeq" id="WP_085363005.1">
    <property type="nucleotide sequence ID" value="NZ_LT906434.1"/>
</dbReference>
<keyword evidence="4" id="KW-1185">Reference proteome</keyword>
<reference evidence="2 4" key="1">
    <citation type="submission" date="2017-01" db="EMBL/GenBank/DDBJ databases">
        <authorList>
            <person name="Wolfgang W.J."/>
            <person name="Cole J."/>
            <person name="Wroblewski D."/>
            <person name="Mcginnis J."/>
            <person name="Musser K.A."/>
        </authorList>
    </citation>
    <scope>NUCLEOTIDE SEQUENCE [LARGE SCALE GENOMIC DNA]</scope>
    <source>
        <strain evidence="2 4">DSM 21643</strain>
    </source>
</reference>
<gene>
    <name evidence="2" type="ORF">BWD10_03110</name>
    <name evidence="3" type="ORF">SAMEA4504057_01665</name>
</gene>
<protein>
    <submittedName>
        <fullName evidence="3">Predicted membrane protein</fullName>
    </submittedName>
</protein>
<accession>A0AB38DSD8</accession>
<dbReference type="EMBL" id="MTBM01000003">
    <property type="protein sequence ID" value="OSI10918.1"/>
    <property type="molecule type" value="Genomic_DNA"/>
</dbReference>
<evidence type="ECO:0000256" key="1">
    <source>
        <dbReference type="SAM" id="SignalP"/>
    </source>
</evidence>
<dbReference type="KEGG" id="nzo:SAMEA4504057_1665"/>
<feature type="chain" id="PRO_5044347385" evidence="1">
    <location>
        <begin position="24"/>
        <end position="112"/>
    </location>
</feature>
<evidence type="ECO:0000313" key="3">
    <source>
        <dbReference type="EMBL" id="SNU80154.1"/>
    </source>
</evidence>
<dbReference type="PROSITE" id="PS51257">
    <property type="entry name" value="PROKAR_LIPOPROTEIN"/>
    <property type="match status" value="1"/>
</dbReference>
<feature type="signal peptide" evidence="1">
    <location>
        <begin position="1"/>
        <end position="23"/>
    </location>
</feature>
<evidence type="ECO:0000313" key="2">
    <source>
        <dbReference type="EMBL" id="OSI10918.1"/>
    </source>
</evidence>
<dbReference type="Proteomes" id="UP000215033">
    <property type="component" value="Chromosome 1"/>
</dbReference>
<dbReference type="Proteomes" id="UP000193466">
    <property type="component" value="Unassembled WGS sequence"/>
</dbReference>
<evidence type="ECO:0000313" key="5">
    <source>
        <dbReference type="Proteomes" id="UP000215033"/>
    </source>
</evidence>
<sequence>MKNKMLIPLALLASACSQPTVQTATGSYVYGHEVESFIPCGSESAYWATGSSSVLQPLQNASLQKAQQTGNPYQPVYITAEYTDQGKTSEGFAAEYDSVIEIHKAVPAEGCP</sequence>
<evidence type="ECO:0000313" key="4">
    <source>
        <dbReference type="Proteomes" id="UP000193466"/>
    </source>
</evidence>
<reference evidence="3 5" key="2">
    <citation type="submission" date="2017-06" db="EMBL/GenBank/DDBJ databases">
        <authorList>
            <consortium name="Pathogen Informatics"/>
        </authorList>
    </citation>
    <scope>NUCLEOTIDE SEQUENCE [LARGE SCALE GENOMIC DNA]</scope>
    <source>
        <strain evidence="3 5">NCTC12230</strain>
    </source>
</reference>